<name>A0A2U3N368_9GAMM</name>
<feature type="compositionally biased region" description="Polar residues" evidence="1">
    <location>
        <begin position="44"/>
        <end position="59"/>
    </location>
</feature>
<evidence type="ECO:0000313" key="2">
    <source>
        <dbReference type="EMBL" id="SPL72121.1"/>
    </source>
</evidence>
<organism evidence="2 3">
    <name type="scientific">Acinetobacter stercoris</name>
    <dbReference type="NCBI Taxonomy" id="2126983"/>
    <lineage>
        <taxon>Bacteria</taxon>
        <taxon>Pseudomonadati</taxon>
        <taxon>Pseudomonadota</taxon>
        <taxon>Gammaproteobacteria</taxon>
        <taxon>Moraxellales</taxon>
        <taxon>Moraxellaceae</taxon>
        <taxon>Acinetobacter</taxon>
    </lineage>
</organism>
<feature type="compositionally biased region" description="Basic and acidic residues" evidence="1">
    <location>
        <begin position="1"/>
        <end position="15"/>
    </location>
</feature>
<accession>A0A2U3N368</accession>
<reference evidence="3" key="1">
    <citation type="submission" date="2018-03" db="EMBL/GenBank/DDBJ databases">
        <authorList>
            <person name="Blom J."/>
        </authorList>
    </citation>
    <scope>NUCLEOTIDE SEQUENCE [LARGE SCALE GENOMIC DNA]</scope>
    <source>
        <strain evidence="3">KPC-SM-21</strain>
    </source>
</reference>
<evidence type="ECO:0000313" key="3">
    <source>
        <dbReference type="Proteomes" id="UP000245974"/>
    </source>
</evidence>
<dbReference type="EMBL" id="OOGT01000219">
    <property type="protein sequence ID" value="SPL72121.1"/>
    <property type="molecule type" value="Genomic_DNA"/>
</dbReference>
<feature type="region of interest" description="Disordered" evidence="1">
    <location>
        <begin position="1"/>
        <end position="59"/>
    </location>
</feature>
<keyword evidence="3" id="KW-1185">Reference proteome</keyword>
<feature type="compositionally biased region" description="Low complexity" evidence="1">
    <location>
        <begin position="25"/>
        <end position="37"/>
    </location>
</feature>
<proteinExistence type="predicted"/>
<evidence type="ECO:0000256" key="1">
    <source>
        <dbReference type="SAM" id="MobiDB-lite"/>
    </source>
</evidence>
<sequence length="59" mass="6829">MDKLINKGGFRERANRSRVYKNSENQQTTLNQNQYTPQKKKENINSPSSKTSSTPLEQD</sequence>
<dbReference type="Proteomes" id="UP000245974">
    <property type="component" value="Unassembled WGS sequence"/>
</dbReference>
<dbReference type="InParanoid" id="A0A2U3N368"/>
<dbReference type="AlphaFoldDB" id="A0A2U3N368"/>
<protein>
    <submittedName>
        <fullName evidence="2">Uncharacterized protein</fullName>
    </submittedName>
</protein>
<dbReference type="RefSeq" id="WP_121975521.1">
    <property type="nucleotide sequence ID" value="NZ_OOGT01000219.1"/>
</dbReference>
<gene>
    <name evidence="2" type="ORF">KPC_3299</name>
</gene>